<name>A0AAU8GSF7_9VIRU</name>
<protein>
    <submittedName>
        <fullName evidence="1">Uncharacterized protein</fullName>
    </submittedName>
</protein>
<sequence length="78" mass="9186">MRVTVFMVCSRWSPAHSISTLLLLIFQAKQQQCCLHKYQLCYLITRMKKPVRTPLSQSQLDDAKRLQAIYKKRVKEST</sequence>
<organism evidence="1">
    <name type="scientific">Pseudomonas phage PACT201</name>
    <dbReference type="NCBI Taxonomy" id="3230130"/>
    <lineage>
        <taxon>Viruses</taxon>
    </lineage>
</organism>
<proteinExistence type="predicted"/>
<dbReference type="EMBL" id="PP931175">
    <property type="protein sequence ID" value="XCH45324.1"/>
    <property type="molecule type" value="Genomic_DNA"/>
</dbReference>
<reference evidence="1" key="1">
    <citation type="submission" date="2024-06" db="EMBL/GenBank/DDBJ databases">
        <authorList>
            <person name="Yerushalmy O."/>
            <person name="Alkalay-Oren S."/>
            <person name="Coppenhagn-Glazer S."/>
            <person name="Hazan R."/>
        </authorList>
    </citation>
    <scope>NUCLEOTIDE SEQUENCE</scope>
</reference>
<evidence type="ECO:0000313" key="1">
    <source>
        <dbReference type="EMBL" id="XCH45324.1"/>
    </source>
</evidence>
<accession>A0AAU8GSF7</accession>